<reference evidence="2" key="1">
    <citation type="submission" date="2016-11" db="UniProtKB">
        <authorList>
            <consortium name="WormBaseParasite"/>
        </authorList>
    </citation>
    <scope>IDENTIFICATION</scope>
</reference>
<dbReference type="AlphaFoldDB" id="A0A1I8F7F9"/>
<keyword evidence="1" id="KW-1185">Reference proteome</keyword>
<proteinExistence type="predicted"/>
<protein>
    <submittedName>
        <fullName evidence="2">50S ribosomal protein L23</fullName>
    </submittedName>
</protein>
<organism evidence="1 2">
    <name type="scientific">Macrostomum lignano</name>
    <dbReference type="NCBI Taxonomy" id="282301"/>
    <lineage>
        <taxon>Eukaryota</taxon>
        <taxon>Metazoa</taxon>
        <taxon>Spiralia</taxon>
        <taxon>Lophotrochozoa</taxon>
        <taxon>Platyhelminthes</taxon>
        <taxon>Rhabditophora</taxon>
        <taxon>Macrostomorpha</taxon>
        <taxon>Macrostomida</taxon>
        <taxon>Macrostomidae</taxon>
        <taxon>Macrostomum</taxon>
    </lineage>
</organism>
<evidence type="ECO:0000313" key="1">
    <source>
        <dbReference type="Proteomes" id="UP000095280"/>
    </source>
</evidence>
<evidence type="ECO:0000313" key="2">
    <source>
        <dbReference type="WBParaSite" id="maker-unitig_22068-snap-gene-0.2-mRNA-1"/>
    </source>
</evidence>
<dbReference type="WBParaSite" id="maker-unitig_22068-snap-gene-0.2-mRNA-1">
    <property type="protein sequence ID" value="maker-unitig_22068-snap-gene-0.2-mRNA-1"/>
    <property type="gene ID" value="maker-unitig_22068-snap-gene-0.2"/>
</dbReference>
<name>A0A1I8F7F9_9PLAT</name>
<sequence>MKLRLKEELANRLPQRLETPRAWTRVRR</sequence>
<accession>A0A1I8F7F9</accession>
<dbReference type="Proteomes" id="UP000095280">
    <property type="component" value="Unplaced"/>
</dbReference>